<proteinExistence type="predicted"/>
<name>A0A1Z4GRY8_9CYAN</name>
<keyword evidence="1" id="KW-0472">Membrane</keyword>
<gene>
    <name evidence="2" type="ORF">NIES21_61170</name>
</gene>
<geneLocation type="plasmid" evidence="3">
    <name>Plasmid3 dna</name>
</geneLocation>
<dbReference type="AlphaFoldDB" id="A0A1Z4GRY8"/>
<keyword evidence="1" id="KW-1133">Transmembrane helix</keyword>
<reference evidence="2 3" key="1">
    <citation type="submission" date="2017-06" db="EMBL/GenBank/DDBJ databases">
        <title>Genome sequencing of cyanobaciteial culture collection at National Institute for Environmental Studies (NIES).</title>
        <authorList>
            <person name="Hirose Y."/>
            <person name="Shimura Y."/>
            <person name="Fujisawa T."/>
            <person name="Nakamura Y."/>
            <person name="Kawachi M."/>
        </authorList>
    </citation>
    <scope>NUCLEOTIDE SEQUENCE [LARGE SCALE GENOMIC DNA]</scope>
    <source>
        <strain evidence="2 3">NIES-21</strain>
        <plasmid evidence="3">Plasmid3 dna</plasmid>
    </source>
</reference>
<keyword evidence="2" id="KW-0614">Plasmid</keyword>
<accession>A0A1Z4GRY8</accession>
<dbReference type="OrthoDB" id="495321at2"/>
<protein>
    <submittedName>
        <fullName evidence="2">Uncharacterized protein</fullName>
    </submittedName>
</protein>
<evidence type="ECO:0000313" key="3">
    <source>
        <dbReference type="Proteomes" id="UP000218287"/>
    </source>
</evidence>
<dbReference type="EMBL" id="AP018177">
    <property type="protein sequence ID" value="BAY20247.1"/>
    <property type="molecule type" value="Genomic_DNA"/>
</dbReference>
<keyword evidence="3" id="KW-1185">Reference proteome</keyword>
<organism evidence="2 3">
    <name type="scientific">Anabaenopsis circularis NIES-21</name>
    <dbReference type="NCBI Taxonomy" id="1085406"/>
    <lineage>
        <taxon>Bacteria</taxon>
        <taxon>Bacillati</taxon>
        <taxon>Cyanobacteriota</taxon>
        <taxon>Cyanophyceae</taxon>
        <taxon>Nostocales</taxon>
        <taxon>Nodulariaceae</taxon>
        <taxon>Anabaenopsis</taxon>
    </lineage>
</organism>
<evidence type="ECO:0000313" key="2">
    <source>
        <dbReference type="EMBL" id="BAY20247.1"/>
    </source>
</evidence>
<feature type="transmembrane region" description="Helical" evidence="1">
    <location>
        <begin position="71"/>
        <end position="90"/>
    </location>
</feature>
<sequence>MQPPDLDQLLEDDESSGGINQDTARYLAYIEQQLYADIQVRKRFDSGLLFLTCQIGSASLAWLLFSLQVTLIIIQVASISVALLPGLIDFSDTFSFELSSERWEIRAQNKPLASVVKLGIGTAMGWTSTKTISQEVFKTHEAIKNTYSEIKASEKANGFHPPQMLILVVVVLGLLALVTIFKLRANDVQTK</sequence>
<feature type="transmembrane region" description="Helical" evidence="1">
    <location>
        <begin position="164"/>
        <end position="183"/>
    </location>
</feature>
<evidence type="ECO:0000256" key="1">
    <source>
        <dbReference type="SAM" id="Phobius"/>
    </source>
</evidence>
<dbReference type="Proteomes" id="UP000218287">
    <property type="component" value="Plasmid Plasmid3 dna"/>
</dbReference>
<keyword evidence="1" id="KW-0812">Transmembrane</keyword>